<keyword evidence="4" id="KW-1003">Cell membrane</keyword>
<feature type="transmembrane region" description="Helical" evidence="12">
    <location>
        <begin position="6"/>
        <end position="39"/>
    </location>
</feature>
<feature type="domain" description="ABC transmembrane type-1" evidence="13">
    <location>
        <begin position="13"/>
        <end position="205"/>
    </location>
</feature>
<feature type="transmembrane region" description="Helical" evidence="12">
    <location>
        <begin position="145"/>
        <end position="167"/>
    </location>
</feature>
<dbReference type="SUPFAM" id="SSF161098">
    <property type="entry name" value="MetI-like"/>
    <property type="match status" value="1"/>
</dbReference>
<evidence type="ECO:0000256" key="1">
    <source>
        <dbReference type="ARBA" id="ARBA00004429"/>
    </source>
</evidence>
<protein>
    <recommendedName>
        <fullName evidence="11">D-methionine transport system permease protein MetI</fullName>
    </recommendedName>
</protein>
<keyword evidence="8 12" id="KW-1133">Transmembrane helix</keyword>
<dbReference type="PANTHER" id="PTHR30450">
    <property type="entry name" value="ABC TRANSPORTER PERMEASE"/>
    <property type="match status" value="1"/>
</dbReference>
<dbReference type="Pfam" id="PF00528">
    <property type="entry name" value="BPD_transp_1"/>
    <property type="match status" value="1"/>
</dbReference>
<evidence type="ECO:0000259" key="13">
    <source>
        <dbReference type="PROSITE" id="PS50928"/>
    </source>
</evidence>
<evidence type="ECO:0000313" key="15">
    <source>
        <dbReference type="Proteomes" id="UP000078224"/>
    </source>
</evidence>
<sequence length="217" mass="23238">MSDGMIALLISGTIDTIIMTIVSAILGFIMGVPTGVLLFITRRGQVMENTLLYSVISAVVNIFRSIPFIILLVWISPFTKFLVGSAIGIEGAIVPLTVGAIPFIARMVENALLEVPSGLIEASRAMGATPLQIIRKVLIPESLPGIINAATITLIMLVGYSAMGGAVGSGGLGQIAMQYGYYTYNPMIMNTVLVLLIILVFIIQFCGEYLMKKVSHR</sequence>
<organism evidence="14 15">
    <name type="scientific">Providencia heimbachae ATCC 35613</name>
    <dbReference type="NCBI Taxonomy" id="1354272"/>
    <lineage>
        <taxon>Bacteria</taxon>
        <taxon>Pseudomonadati</taxon>
        <taxon>Pseudomonadota</taxon>
        <taxon>Gammaproteobacteria</taxon>
        <taxon>Enterobacterales</taxon>
        <taxon>Morganellaceae</taxon>
        <taxon>Providencia</taxon>
    </lineage>
</organism>
<dbReference type="InterPro" id="IPR000515">
    <property type="entry name" value="MetI-like"/>
</dbReference>
<evidence type="ECO:0000256" key="9">
    <source>
        <dbReference type="ARBA" id="ARBA00023136"/>
    </source>
</evidence>
<evidence type="ECO:0000256" key="4">
    <source>
        <dbReference type="ARBA" id="ARBA00022475"/>
    </source>
</evidence>
<evidence type="ECO:0000256" key="10">
    <source>
        <dbReference type="ARBA" id="ARBA00037265"/>
    </source>
</evidence>
<dbReference type="Gene3D" id="1.10.3720.10">
    <property type="entry name" value="MetI-like"/>
    <property type="match status" value="1"/>
</dbReference>
<evidence type="ECO:0000256" key="2">
    <source>
        <dbReference type="ARBA" id="ARBA00007069"/>
    </source>
</evidence>
<keyword evidence="7" id="KW-0029">Amino-acid transport</keyword>
<keyword evidence="3 12" id="KW-0813">Transport</keyword>
<evidence type="ECO:0000256" key="8">
    <source>
        <dbReference type="ARBA" id="ARBA00022989"/>
    </source>
</evidence>
<evidence type="ECO:0000256" key="7">
    <source>
        <dbReference type="ARBA" id="ARBA00022970"/>
    </source>
</evidence>
<feature type="transmembrane region" description="Helical" evidence="12">
    <location>
        <begin position="187"/>
        <end position="211"/>
    </location>
</feature>
<evidence type="ECO:0000256" key="3">
    <source>
        <dbReference type="ARBA" id="ARBA00022448"/>
    </source>
</evidence>
<dbReference type="OrthoDB" id="9793490at2"/>
<dbReference type="PROSITE" id="PS50928">
    <property type="entry name" value="ABC_TM1"/>
    <property type="match status" value="1"/>
</dbReference>
<dbReference type="NCBIfam" id="NF008049">
    <property type="entry name" value="PRK10782.1"/>
    <property type="match status" value="1"/>
</dbReference>
<reference evidence="14 15" key="1">
    <citation type="submission" date="2016-04" db="EMBL/GenBank/DDBJ databases">
        <title>ATOL: Assembling a taxonomically balanced genome-scale reconstruction of the evolutionary history of the Enterobacteriaceae.</title>
        <authorList>
            <person name="Plunkett G.III."/>
            <person name="Neeno-Eckwall E.C."/>
            <person name="Glasner J.D."/>
            <person name="Perna N.T."/>
        </authorList>
    </citation>
    <scope>NUCLEOTIDE SEQUENCE [LARGE SCALE GENOMIC DNA]</scope>
    <source>
        <strain evidence="14 15">ATCC 35613</strain>
    </source>
</reference>
<dbReference type="PANTHER" id="PTHR30450:SF8">
    <property type="entry name" value="D-METHIONINE TRANSPORT SYSTEM PERMEASE PROTEIN METI"/>
    <property type="match status" value="1"/>
</dbReference>
<name>A0A1B7JYT9_9GAMM</name>
<comment type="subcellular location">
    <subcellularLocation>
        <location evidence="1">Cell inner membrane</location>
        <topology evidence="1">Multi-pass membrane protein</topology>
    </subcellularLocation>
    <subcellularLocation>
        <location evidence="12">Cell membrane</location>
        <topology evidence="12">Multi-pass membrane protein</topology>
    </subcellularLocation>
</comment>
<keyword evidence="6 12" id="KW-0812">Transmembrane</keyword>
<proteinExistence type="inferred from homology"/>
<comment type="similarity">
    <text evidence="2">Belongs to the binding-protein-dependent transport system permease family. CysTW subfamily.</text>
</comment>
<dbReference type="InterPro" id="IPR035906">
    <property type="entry name" value="MetI-like_sf"/>
</dbReference>
<dbReference type="RefSeq" id="WP_068441342.1">
    <property type="nucleotide sequence ID" value="NZ_LXEW01000018.1"/>
</dbReference>
<feature type="transmembrane region" description="Helical" evidence="12">
    <location>
        <begin position="81"/>
        <end position="105"/>
    </location>
</feature>
<evidence type="ECO:0000256" key="11">
    <source>
        <dbReference type="ARBA" id="ARBA00040727"/>
    </source>
</evidence>
<dbReference type="InterPro" id="IPR051322">
    <property type="entry name" value="AA_ABC_Transporter_Permease"/>
</dbReference>
<dbReference type="PATRIC" id="fig|1354272.4.peg.1241"/>
<comment type="function">
    <text evidence="10">Part of the binding-protein-dependent transport system for D-methionine and the toxic methionine analog alpha-methyl-methionine. Probably responsible for the translocation of the substrate across the membrane.</text>
</comment>
<keyword evidence="9 12" id="KW-0472">Membrane</keyword>
<dbReference type="GO" id="GO:0005886">
    <property type="term" value="C:plasma membrane"/>
    <property type="evidence" value="ECO:0007669"/>
    <property type="project" value="UniProtKB-SubCell"/>
</dbReference>
<keyword evidence="15" id="KW-1185">Reference proteome</keyword>
<evidence type="ECO:0000313" key="14">
    <source>
        <dbReference type="EMBL" id="OAT53046.1"/>
    </source>
</evidence>
<dbReference type="AlphaFoldDB" id="A0A1B7JYT9"/>
<gene>
    <name evidence="14" type="ORF">M998_1223</name>
</gene>
<dbReference type="GO" id="GO:0048473">
    <property type="term" value="P:D-methionine transmembrane transport"/>
    <property type="evidence" value="ECO:0007669"/>
    <property type="project" value="TreeGrafter"/>
</dbReference>
<keyword evidence="5" id="KW-0997">Cell inner membrane</keyword>
<feature type="transmembrane region" description="Helical" evidence="12">
    <location>
        <begin position="51"/>
        <end position="75"/>
    </location>
</feature>
<dbReference type="EMBL" id="LXEW01000018">
    <property type="protein sequence ID" value="OAT53046.1"/>
    <property type="molecule type" value="Genomic_DNA"/>
</dbReference>
<dbReference type="CDD" id="cd06261">
    <property type="entry name" value="TM_PBP2"/>
    <property type="match status" value="1"/>
</dbReference>
<accession>A0A1B7JYT9</accession>
<dbReference type="FunFam" id="1.10.3720.10:FF:000002">
    <property type="entry name" value="D-methionine ABC transporter permease MetI"/>
    <property type="match status" value="1"/>
</dbReference>
<comment type="caution">
    <text evidence="14">The sequence shown here is derived from an EMBL/GenBank/DDBJ whole genome shotgun (WGS) entry which is preliminary data.</text>
</comment>
<evidence type="ECO:0000256" key="12">
    <source>
        <dbReference type="RuleBase" id="RU363032"/>
    </source>
</evidence>
<evidence type="ECO:0000256" key="5">
    <source>
        <dbReference type="ARBA" id="ARBA00022519"/>
    </source>
</evidence>
<dbReference type="Proteomes" id="UP000078224">
    <property type="component" value="Unassembled WGS sequence"/>
</dbReference>
<evidence type="ECO:0000256" key="6">
    <source>
        <dbReference type="ARBA" id="ARBA00022692"/>
    </source>
</evidence>